<dbReference type="GO" id="GO:0004497">
    <property type="term" value="F:monooxygenase activity"/>
    <property type="evidence" value="ECO:0007669"/>
    <property type="project" value="UniProtKB-KW"/>
</dbReference>
<feature type="binding site" description="axial binding residue" evidence="9">
    <location>
        <position position="421"/>
    </location>
    <ligand>
        <name>heme</name>
        <dbReference type="ChEBI" id="CHEBI:30413"/>
    </ligand>
    <ligandPart>
        <name>Fe</name>
        <dbReference type="ChEBI" id="CHEBI:18248"/>
    </ligandPart>
</feature>
<dbReference type="FunFam" id="1.10.630.10:FF:000022">
    <property type="entry name" value="Taxadiene 5-alpha hydroxylase"/>
    <property type="match status" value="1"/>
</dbReference>
<dbReference type="PANTHER" id="PTHR24286">
    <property type="entry name" value="CYTOCHROME P450 26"/>
    <property type="match status" value="1"/>
</dbReference>
<dbReference type="Pfam" id="PF00067">
    <property type="entry name" value="p450"/>
    <property type="match status" value="1"/>
</dbReference>
<dbReference type="Proteomes" id="UP001457282">
    <property type="component" value="Unassembled WGS sequence"/>
</dbReference>
<feature type="signal peptide" evidence="11">
    <location>
        <begin position="1"/>
        <end position="25"/>
    </location>
</feature>
<keyword evidence="6" id="KW-0472">Membrane</keyword>
<evidence type="ECO:0000256" key="4">
    <source>
        <dbReference type="ARBA" id="ARBA00022692"/>
    </source>
</evidence>
<comment type="subcellular location">
    <subcellularLocation>
        <location evidence="2">Membrane</location>
        <topology evidence="2">Single-pass membrane protein</topology>
    </subcellularLocation>
</comment>
<keyword evidence="9 10" id="KW-0349">Heme</keyword>
<comment type="cofactor">
    <cofactor evidence="1 9">
        <name>heme</name>
        <dbReference type="ChEBI" id="CHEBI:30413"/>
    </cofactor>
</comment>
<name>A0AAW1XR18_RUBAR</name>
<dbReference type="GO" id="GO:0020037">
    <property type="term" value="F:heme binding"/>
    <property type="evidence" value="ECO:0007669"/>
    <property type="project" value="InterPro"/>
</dbReference>
<reference evidence="12 13" key="1">
    <citation type="journal article" date="2023" name="G3 (Bethesda)">
        <title>A chromosome-length genome assembly and annotation of blackberry (Rubus argutus, cv. 'Hillquist').</title>
        <authorList>
            <person name="Bruna T."/>
            <person name="Aryal R."/>
            <person name="Dudchenko O."/>
            <person name="Sargent D.J."/>
            <person name="Mead D."/>
            <person name="Buti M."/>
            <person name="Cavallini A."/>
            <person name="Hytonen T."/>
            <person name="Andres J."/>
            <person name="Pham M."/>
            <person name="Weisz D."/>
            <person name="Mascagni F."/>
            <person name="Usai G."/>
            <person name="Natali L."/>
            <person name="Bassil N."/>
            <person name="Fernandez G.E."/>
            <person name="Lomsadze A."/>
            <person name="Armour M."/>
            <person name="Olukolu B."/>
            <person name="Poorten T."/>
            <person name="Britton C."/>
            <person name="Davik J."/>
            <person name="Ashrafi H."/>
            <person name="Aiden E.L."/>
            <person name="Borodovsky M."/>
            <person name="Worthington M."/>
        </authorList>
    </citation>
    <scope>NUCLEOTIDE SEQUENCE [LARGE SCALE GENOMIC DNA]</scope>
    <source>
        <strain evidence="12">PI 553951</strain>
    </source>
</reference>
<evidence type="ECO:0000256" key="5">
    <source>
        <dbReference type="ARBA" id="ARBA00022723"/>
    </source>
</evidence>
<organism evidence="12 13">
    <name type="scientific">Rubus argutus</name>
    <name type="common">Southern blackberry</name>
    <dbReference type="NCBI Taxonomy" id="59490"/>
    <lineage>
        <taxon>Eukaryota</taxon>
        <taxon>Viridiplantae</taxon>
        <taxon>Streptophyta</taxon>
        <taxon>Embryophyta</taxon>
        <taxon>Tracheophyta</taxon>
        <taxon>Spermatophyta</taxon>
        <taxon>Magnoliopsida</taxon>
        <taxon>eudicotyledons</taxon>
        <taxon>Gunneridae</taxon>
        <taxon>Pentapetalae</taxon>
        <taxon>rosids</taxon>
        <taxon>fabids</taxon>
        <taxon>Rosales</taxon>
        <taxon>Rosaceae</taxon>
        <taxon>Rosoideae</taxon>
        <taxon>Rosoideae incertae sedis</taxon>
        <taxon>Rubus</taxon>
    </lineage>
</organism>
<dbReference type="CDD" id="cd11043">
    <property type="entry name" value="CYP90-like"/>
    <property type="match status" value="1"/>
</dbReference>
<keyword evidence="7 10" id="KW-0560">Oxidoreductase</keyword>
<dbReference type="AlphaFoldDB" id="A0AAW1XR18"/>
<evidence type="ECO:0000313" key="12">
    <source>
        <dbReference type="EMBL" id="KAK9938488.1"/>
    </source>
</evidence>
<keyword evidence="5 9" id="KW-0479">Metal-binding</keyword>
<sequence length="474" mass="54243">MDTLFAVFLFLIPIFLLLTRRQKSSERLPPGSLGLPLIGQSLGLLRAMRANTAEKWLEQRIRKYGPVSKLSLFGKPTVFVHGQAANKLVFTSDGSTTSAQQTESIRRILGERGIFELSAEDHKRVRNALMLFLKPESLKQYVGKMDEEIRKHLEVNWHGKQQVTVLPLMKKLTFNIICSLLFGLERGARRDEFVECFQKLVDGVWSVPINLPFTRYNGSFKASKRIQNMIKVLIHEKRVQLEQKTASPQQDLITCFLSIRNDDGKEELTELEMVHNIMVVMVAGHETSSVLLTFLLRILAIEPYVYAAVLQEQEEIARSKLSGEFLTWEDLAKMKYTWRAAQETLRMTPPVFGGFRNVVKDIEFGGFLIPKGWQIFWVAPMTHMDDRIFPEPSKFDPTRFDKQSSFPPYCFVPFGGGPRLCPGIDFARIETLIAMHHIVTQFTWKLCADNHFGRDPVLVPSRGLPIEIMSRTVL</sequence>
<dbReference type="GO" id="GO:0016705">
    <property type="term" value="F:oxidoreductase activity, acting on paired donors, with incorporation or reduction of molecular oxygen"/>
    <property type="evidence" value="ECO:0007669"/>
    <property type="project" value="InterPro"/>
</dbReference>
<evidence type="ECO:0000256" key="2">
    <source>
        <dbReference type="ARBA" id="ARBA00004167"/>
    </source>
</evidence>
<dbReference type="PANTHER" id="PTHR24286:SF190">
    <property type="entry name" value="CYTOCHROME P450"/>
    <property type="match status" value="1"/>
</dbReference>
<evidence type="ECO:0000313" key="13">
    <source>
        <dbReference type="Proteomes" id="UP001457282"/>
    </source>
</evidence>
<dbReference type="InterPro" id="IPR001128">
    <property type="entry name" value="Cyt_P450"/>
</dbReference>
<proteinExistence type="inferred from homology"/>
<feature type="chain" id="PRO_5043340509" evidence="11">
    <location>
        <begin position="26"/>
        <end position="474"/>
    </location>
</feature>
<dbReference type="PRINTS" id="PR00463">
    <property type="entry name" value="EP450I"/>
</dbReference>
<keyword evidence="4" id="KW-0812">Transmembrane</keyword>
<dbReference type="EMBL" id="JBEDUW010000003">
    <property type="protein sequence ID" value="KAK9938488.1"/>
    <property type="molecule type" value="Genomic_DNA"/>
</dbReference>
<protein>
    <submittedName>
        <fullName evidence="12">Uncharacterized protein</fullName>
    </submittedName>
</protein>
<evidence type="ECO:0000256" key="7">
    <source>
        <dbReference type="ARBA" id="ARBA00023002"/>
    </source>
</evidence>
<dbReference type="InterPro" id="IPR036396">
    <property type="entry name" value="Cyt_P450_sf"/>
</dbReference>
<evidence type="ECO:0000256" key="1">
    <source>
        <dbReference type="ARBA" id="ARBA00001971"/>
    </source>
</evidence>
<keyword evidence="13" id="KW-1185">Reference proteome</keyword>
<dbReference type="Gene3D" id="1.10.630.10">
    <property type="entry name" value="Cytochrome P450"/>
    <property type="match status" value="1"/>
</dbReference>
<dbReference type="InterPro" id="IPR002401">
    <property type="entry name" value="Cyt_P450_E_grp-I"/>
</dbReference>
<dbReference type="SUPFAM" id="SSF48264">
    <property type="entry name" value="Cytochrome P450"/>
    <property type="match status" value="1"/>
</dbReference>
<keyword evidence="11" id="KW-0732">Signal</keyword>
<evidence type="ECO:0000256" key="11">
    <source>
        <dbReference type="SAM" id="SignalP"/>
    </source>
</evidence>
<dbReference type="GO" id="GO:0005506">
    <property type="term" value="F:iron ion binding"/>
    <property type="evidence" value="ECO:0007669"/>
    <property type="project" value="InterPro"/>
</dbReference>
<dbReference type="PRINTS" id="PR00385">
    <property type="entry name" value="P450"/>
</dbReference>
<evidence type="ECO:0000256" key="6">
    <source>
        <dbReference type="ARBA" id="ARBA00022989"/>
    </source>
</evidence>
<evidence type="ECO:0000256" key="8">
    <source>
        <dbReference type="ARBA" id="ARBA00023004"/>
    </source>
</evidence>
<evidence type="ECO:0000256" key="3">
    <source>
        <dbReference type="ARBA" id="ARBA00010617"/>
    </source>
</evidence>
<gene>
    <name evidence="12" type="ORF">M0R45_015221</name>
</gene>
<comment type="similarity">
    <text evidence="3 10">Belongs to the cytochrome P450 family.</text>
</comment>
<dbReference type="GO" id="GO:0016125">
    <property type="term" value="P:sterol metabolic process"/>
    <property type="evidence" value="ECO:0007669"/>
    <property type="project" value="TreeGrafter"/>
</dbReference>
<dbReference type="InterPro" id="IPR017972">
    <property type="entry name" value="Cyt_P450_CS"/>
</dbReference>
<keyword evidence="6" id="KW-1133">Transmembrane helix</keyword>
<keyword evidence="8 9" id="KW-0408">Iron</keyword>
<comment type="caution">
    <text evidence="12">The sequence shown here is derived from an EMBL/GenBank/DDBJ whole genome shotgun (WGS) entry which is preliminary data.</text>
</comment>
<keyword evidence="10" id="KW-0503">Monooxygenase</keyword>
<dbReference type="PROSITE" id="PS00086">
    <property type="entry name" value="CYTOCHROME_P450"/>
    <property type="match status" value="1"/>
</dbReference>
<accession>A0AAW1XR18</accession>
<evidence type="ECO:0000256" key="10">
    <source>
        <dbReference type="RuleBase" id="RU000461"/>
    </source>
</evidence>
<evidence type="ECO:0000256" key="9">
    <source>
        <dbReference type="PIRSR" id="PIRSR602401-1"/>
    </source>
</evidence>
<dbReference type="GO" id="GO:0016020">
    <property type="term" value="C:membrane"/>
    <property type="evidence" value="ECO:0007669"/>
    <property type="project" value="UniProtKB-SubCell"/>
</dbReference>